<feature type="domain" description="Pyridine nucleotide-disulphide oxidoreductase dimerisation" evidence="8">
    <location>
        <begin position="320"/>
        <end position="419"/>
    </location>
</feature>
<keyword evidence="11" id="KW-1185">Reference proteome</keyword>
<comment type="cofactor">
    <cofactor evidence="1">
        <name>FAD</name>
        <dbReference type="ChEBI" id="CHEBI:57692"/>
    </cofactor>
</comment>
<dbReference type="OrthoDB" id="9802028at2"/>
<dbReference type="PRINTS" id="PR00368">
    <property type="entry name" value="FADPNR"/>
</dbReference>
<evidence type="ECO:0000256" key="6">
    <source>
        <dbReference type="ARBA" id="ARBA00023097"/>
    </source>
</evidence>
<dbReference type="PRINTS" id="PR00469">
    <property type="entry name" value="PNDRDTASEII"/>
</dbReference>
<evidence type="ECO:0000313" key="11">
    <source>
        <dbReference type="Proteomes" id="UP000051249"/>
    </source>
</evidence>
<evidence type="ECO:0000256" key="1">
    <source>
        <dbReference type="ARBA" id="ARBA00001974"/>
    </source>
</evidence>
<evidence type="ECO:0000256" key="4">
    <source>
        <dbReference type="ARBA" id="ARBA00022827"/>
    </source>
</evidence>
<evidence type="ECO:0000256" key="5">
    <source>
        <dbReference type="ARBA" id="ARBA00023002"/>
    </source>
</evidence>
<evidence type="ECO:0000256" key="3">
    <source>
        <dbReference type="ARBA" id="ARBA00022630"/>
    </source>
</evidence>
<keyword evidence="10" id="KW-0575">Peroxidase</keyword>
<keyword evidence="4" id="KW-0274">FAD</keyword>
<gene>
    <name evidence="10" type="ORF">IV88_GL000543</name>
</gene>
<dbReference type="GO" id="GO:0004601">
    <property type="term" value="F:peroxidase activity"/>
    <property type="evidence" value="ECO:0007669"/>
    <property type="project" value="UniProtKB-KW"/>
</dbReference>
<keyword evidence="3" id="KW-0285">Flavoprotein</keyword>
<dbReference type="PATRIC" id="fig|480391.4.peg.552"/>
<name>A0A0R2NKK9_9LACO</name>
<evidence type="ECO:0000256" key="7">
    <source>
        <dbReference type="ARBA" id="ARBA00023284"/>
    </source>
</evidence>
<keyword evidence="5" id="KW-0560">Oxidoreductase</keyword>
<dbReference type="AlphaFoldDB" id="A0A0R2NKK9"/>
<dbReference type="SUPFAM" id="SSF51905">
    <property type="entry name" value="FAD/NAD(P)-binding domain"/>
    <property type="match status" value="2"/>
</dbReference>
<dbReference type="PANTHER" id="PTHR43429:SF1">
    <property type="entry name" value="NAD(P)H SULFUR OXIDOREDUCTASE (COA-DEPENDENT)"/>
    <property type="match status" value="1"/>
</dbReference>
<comment type="caution">
    <text evidence="10">The sequence shown here is derived from an EMBL/GenBank/DDBJ whole genome shotgun (WGS) entry which is preliminary data.</text>
</comment>
<protein>
    <submittedName>
        <fullName evidence="10">NADH peroxidase</fullName>
    </submittedName>
</protein>
<dbReference type="Pfam" id="PF07992">
    <property type="entry name" value="Pyr_redox_2"/>
    <property type="match status" value="1"/>
</dbReference>
<dbReference type="Gene3D" id="3.50.50.60">
    <property type="entry name" value="FAD/NAD(P)-binding domain"/>
    <property type="match status" value="2"/>
</dbReference>
<keyword evidence="7" id="KW-0676">Redox-active center</keyword>
<keyword evidence="6" id="KW-0558">Oxidation</keyword>
<dbReference type="InterPro" id="IPR036188">
    <property type="entry name" value="FAD/NAD-bd_sf"/>
</dbReference>
<dbReference type="InterPro" id="IPR004099">
    <property type="entry name" value="Pyr_nucl-diS_OxRdtase_dimer"/>
</dbReference>
<accession>A0A0R2NKK9</accession>
<sequence>MKIIIVGASHGGVEAVDALVEGKEYDQIDWFEKSDIATTSGWNPNKAAEYISDLEKQGVKIHEHAEVISLNAENKQIEVLEVDQNKQYNFDKLILGQGSNPVELPIPGNDLAGVEYLRQRSDTNKLRQSAQNDDVKNVVVVGAGYIGMMAVDLFSSVGKHVTLVDLIKRPLGTYLDTEMTDRLGKVMDERHVEVALGQQVSTFEGDGHVERVITDKSSFDADLVIVSVGTRPNTQWLNNQLELTPNGSLKVNEFMQTSNPDIFAIGDLVPVSYTPSNSELNIALGSNARRTARTAVRNLFEQHAPLMAVQGSSGLDILGYNFASAGLNTTSAAKMNIPVSSVYVEQAVSMRSEMVKPDLTVQFKLFYNPKTLEVVGGQIMSQDNQTANINALSIAIYKHVTIMELAEMDFFFQPDLTNVWNVMNVAGRKAMKQENIK</sequence>
<proteinExistence type="inferred from homology"/>
<dbReference type="PANTHER" id="PTHR43429">
    <property type="entry name" value="PYRIDINE NUCLEOTIDE-DISULFIDE OXIDOREDUCTASE DOMAIN-CONTAINING"/>
    <property type="match status" value="1"/>
</dbReference>
<dbReference type="SUPFAM" id="SSF55424">
    <property type="entry name" value="FAD/NAD-linked reductases, dimerisation (C-terminal) domain"/>
    <property type="match status" value="1"/>
</dbReference>
<feature type="domain" description="FAD/NAD(P)-binding" evidence="9">
    <location>
        <begin position="1"/>
        <end position="280"/>
    </location>
</feature>
<organism evidence="10 11">
    <name type="scientific">Pediococcus argentinicus</name>
    <dbReference type="NCBI Taxonomy" id="480391"/>
    <lineage>
        <taxon>Bacteria</taxon>
        <taxon>Bacillati</taxon>
        <taxon>Bacillota</taxon>
        <taxon>Bacilli</taxon>
        <taxon>Lactobacillales</taxon>
        <taxon>Lactobacillaceae</taxon>
        <taxon>Pediococcus</taxon>
    </lineage>
</organism>
<dbReference type="InterPro" id="IPR050260">
    <property type="entry name" value="FAD-bd_OxRdtase"/>
</dbReference>
<comment type="similarity">
    <text evidence="2">Belongs to the class-III pyridine nucleotide-disulfide oxidoreductase family.</text>
</comment>
<dbReference type="Pfam" id="PF02852">
    <property type="entry name" value="Pyr_redox_dim"/>
    <property type="match status" value="1"/>
</dbReference>
<dbReference type="Gene3D" id="3.30.390.30">
    <property type="match status" value="1"/>
</dbReference>
<evidence type="ECO:0000259" key="8">
    <source>
        <dbReference type="Pfam" id="PF02852"/>
    </source>
</evidence>
<dbReference type="Proteomes" id="UP000051249">
    <property type="component" value="Unassembled WGS sequence"/>
</dbReference>
<evidence type="ECO:0000313" key="10">
    <source>
        <dbReference type="EMBL" id="KRO24880.1"/>
    </source>
</evidence>
<dbReference type="EMBL" id="JQCQ01000019">
    <property type="protein sequence ID" value="KRO24880.1"/>
    <property type="molecule type" value="Genomic_DNA"/>
</dbReference>
<dbReference type="InterPro" id="IPR016156">
    <property type="entry name" value="FAD/NAD-linked_Rdtase_dimer_sf"/>
</dbReference>
<evidence type="ECO:0000259" key="9">
    <source>
        <dbReference type="Pfam" id="PF07992"/>
    </source>
</evidence>
<evidence type="ECO:0000256" key="2">
    <source>
        <dbReference type="ARBA" id="ARBA00009130"/>
    </source>
</evidence>
<reference evidence="10 11" key="1">
    <citation type="journal article" date="2015" name="Genome Announc.">
        <title>Expanding the biotechnology potential of lactobacilli through comparative genomics of 213 strains and associated genera.</title>
        <authorList>
            <person name="Sun Z."/>
            <person name="Harris H.M."/>
            <person name="McCann A."/>
            <person name="Guo C."/>
            <person name="Argimon S."/>
            <person name="Zhang W."/>
            <person name="Yang X."/>
            <person name="Jeffery I.B."/>
            <person name="Cooney J.C."/>
            <person name="Kagawa T.F."/>
            <person name="Liu W."/>
            <person name="Song Y."/>
            <person name="Salvetti E."/>
            <person name="Wrobel A."/>
            <person name="Rasinkangas P."/>
            <person name="Parkhill J."/>
            <person name="Rea M.C."/>
            <person name="O'Sullivan O."/>
            <person name="Ritari J."/>
            <person name="Douillard F.P."/>
            <person name="Paul Ross R."/>
            <person name="Yang R."/>
            <person name="Briner A.E."/>
            <person name="Felis G.E."/>
            <person name="de Vos W.M."/>
            <person name="Barrangou R."/>
            <person name="Klaenhammer T.R."/>
            <person name="Caufield P.W."/>
            <person name="Cui Y."/>
            <person name="Zhang H."/>
            <person name="O'Toole P.W."/>
        </authorList>
    </citation>
    <scope>NUCLEOTIDE SEQUENCE [LARGE SCALE GENOMIC DNA]</scope>
    <source>
        <strain evidence="10 11">DSM 23026</strain>
    </source>
</reference>
<dbReference type="RefSeq" id="WP_057799614.1">
    <property type="nucleotide sequence ID" value="NZ_BJZZ01000020.1"/>
</dbReference>
<dbReference type="InterPro" id="IPR023753">
    <property type="entry name" value="FAD/NAD-binding_dom"/>
</dbReference>